<dbReference type="STRING" id="1163617.SCD_n02269"/>
<proteinExistence type="predicted"/>
<protein>
    <submittedName>
        <fullName evidence="2">Uncharacterized protein</fullName>
    </submittedName>
</protein>
<dbReference type="Pfam" id="PF09694">
    <property type="entry name" value="Gcw_chp"/>
    <property type="match status" value="1"/>
</dbReference>
<dbReference type="KEGG" id="sdr:SCD_n02269"/>
<accession>S6B6E4</accession>
<keyword evidence="1" id="KW-0732">Signal</keyword>
<feature type="chain" id="PRO_5004536694" evidence="1">
    <location>
        <begin position="30"/>
        <end position="285"/>
    </location>
</feature>
<evidence type="ECO:0000256" key="1">
    <source>
        <dbReference type="SAM" id="SignalP"/>
    </source>
</evidence>
<dbReference type="Proteomes" id="UP000015559">
    <property type="component" value="Chromosome"/>
</dbReference>
<gene>
    <name evidence="2" type="ORF">SCD_n02269</name>
</gene>
<evidence type="ECO:0000313" key="2">
    <source>
        <dbReference type="EMBL" id="BAN36077.1"/>
    </source>
</evidence>
<name>S6B6E4_SULDS</name>
<feature type="signal peptide" evidence="1">
    <location>
        <begin position="1"/>
        <end position="29"/>
    </location>
</feature>
<evidence type="ECO:0000313" key="3">
    <source>
        <dbReference type="Proteomes" id="UP000015559"/>
    </source>
</evidence>
<dbReference type="NCBIfam" id="TIGR02001">
    <property type="entry name" value="gcw_chp"/>
    <property type="match status" value="1"/>
</dbReference>
<dbReference type="eggNOG" id="ENOG5030VS0">
    <property type="taxonomic scope" value="Bacteria"/>
</dbReference>
<dbReference type="HOGENOM" id="CLU_074587_2_0_4"/>
<dbReference type="AlphaFoldDB" id="S6B6E4"/>
<keyword evidence="3" id="KW-1185">Reference proteome</keyword>
<organism evidence="2 3">
    <name type="scientific">Sulfuricella denitrificans (strain DSM 22764 / NBRC 105220 / skB26)</name>
    <dbReference type="NCBI Taxonomy" id="1163617"/>
    <lineage>
        <taxon>Bacteria</taxon>
        <taxon>Pseudomonadati</taxon>
        <taxon>Pseudomonadota</taxon>
        <taxon>Betaproteobacteria</taxon>
        <taxon>Nitrosomonadales</taxon>
        <taxon>Sulfuricellaceae</taxon>
        <taxon>Sulfuricella</taxon>
    </lineage>
</organism>
<dbReference type="OrthoDB" id="9793561at2"/>
<reference evidence="2 3" key="1">
    <citation type="journal article" date="2012" name="Appl. Environ. Microbiol.">
        <title>Draft genome sequence of a psychrotolerant sulfur-oxidizing bacterium, Sulfuricella denitrificans skB26, and proteomic insights into cold adaptation.</title>
        <authorList>
            <person name="Watanabe T."/>
            <person name="Kojima H."/>
            <person name="Fukui M."/>
        </authorList>
    </citation>
    <scope>NUCLEOTIDE SEQUENCE [LARGE SCALE GENOMIC DNA]</scope>
    <source>
        <strain evidence="3">skB26</strain>
    </source>
</reference>
<dbReference type="EMBL" id="AP013066">
    <property type="protein sequence ID" value="BAN36077.1"/>
    <property type="molecule type" value="Genomic_DNA"/>
</dbReference>
<dbReference type="InterPro" id="IPR010239">
    <property type="entry name" value="CHP02001"/>
</dbReference>
<sequence>MTFRVSITSIILASLQWLMIMAAAPPANADEVPEYTFSSNIGVATDYISRGLRLNWNRPALQGGAEVVHRSGGYIGANFSQLTDQYYANGSVEVDLYVGLRQPFDDMLSYDVGLGAYFYPGANYRDAVPKGAYPDKRYDTVEAIFGISYRWLNLKYSRCLTDYYGYDDHTVPLSIWNSGVSGGVEPGKRTRGSGYYEANASFDIGHEVSVGLHIGRQVVTHSSKLSYSDYKISGTKTLPHDWSATVALSSTSGAEIYNDFISVNGNGQTLDIGGTHWVFSVNKAF</sequence>